<reference evidence="3" key="1">
    <citation type="submission" date="2021-11" db="EMBL/GenBank/DDBJ databases">
        <title>Streptomyces corallinus and Kineosporia corallina sp. nov., two new coral-derived marine actinobacteria.</title>
        <authorList>
            <person name="Buangrab K."/>
            <person name="Sutthacheep M."/>
            <person name="Yeemin T."/>
            <person name="Harunari E."/>
            <person name="Igarashi Y."/>
            <person name="Sripreechasak P."/>
            <person name="Kanchanasin P."/>
            <person name="Tanasupawat S."/>
            <person name="Phongsopitanun W."/>
        </authorList>
    </citation>
    <scope>NUCLEOTIDE SEQUENCE</scope>
    <source>
        <strain evidence="3">JCM 31032</strain>
    </source>
</reference>
<dbReference type="RefSeq" id="WP_231447304.1">
    <property type="nucleotide sequence ID" value="NZ_JAJOMB010000017.1"/>
</dbReference>
<feature type="transmembrane region" description="Helical" evidence="2">
    <location>
        <begin position="407"/>
        <end position="423"/>
    </location>
</feature>
<feature type="region of interest" description="Disordered" evidence="1">
    <location>
        <begin position="30"/>
        <end position="54"/>
    </location>
</feature>
<comment type="caution">
    <text evidence="3">The sequence shown here is derived from an EMBL/GenBank/DDBJ whole genome shotgun (WGS) entry which is preliminary data.</text>
</comment>
<proteinExistence type="predicted"/>
<feature type="transmembrane region" description="Helical" evidence="2">
    <location>
        <begin position="443"/>
        <end position="476"/>
    </location>
</feature>
<dbReference type="Proteomes" id="UP001138997">
    <property type="component" value="Unassembled WGS sequence"/>
</dbReference>
<name>A0A9X1SWC9_9ACTN</name>
<feature type="compositionally biased region" description="Low complexity" evidence="1">
    <location>
        <begin position="295"/>
        <end position="316"/>
    </location>
</feature>
<dbReference type="EMBL" id="JAJOMB010000017">
    <property type="protein sequence ID" value="MCD5314619.1"/>
    <property type="molecule type" value="Genomic_DNA"/>
</dbReference>
<feature type="compositionally biased region" description="Acidic residues" evidence="1">
    <location>
        <begin position="265"/>
        <end position="282"/>
    </location>
</feature>
<keyword evidence="2" id="KW-1133">Transmembrane helix</keyword>
<keyword evidence="2" id="KW-0812">Transmembrane</keyword>
<evidence type="ECO:0000313" key="4">
    <source>
        <dbReference type="Proteomes" id="UP001138997"/>
    </source>
</evidence>
<sequence length="497" mass="51304">MGVDPEEQVAVLQARIHERLAQLRAVGRGVRVGAGGHESLDPDGGLEDRMLDDPAFDSALNERARDELREIDLTDGIDLTDARLAEAGWDEPGPGGGVVDLNAHEDDEDEPDQYGGRDLPGEPEEPGDGGGRGRIGGPDWQGQPADGGGRSDSDARSGRGGLGDLGRPEDHEDDGSDQADGGGSGSDGQDDRDGLSWFSGLDRAEGQEDVGGRGGSHSRDGRGGRGGFGGLNGFGGRGGLGALGGLVGRDGWRGLRGIGGRRAPEDEDGQEDDRAPEEDGEFADAGPRLLGNAQSSGRSGRSGSPGSSSASGAPRSIDLDGSGDQGLDNVGAAARLTGRDRPSLAEATDAVIAATRELINYERRLPMLLDAQPRLLSLRIVRWSGVLAAAVAAGLLVTALAGGIARWWVLPALISGGAGYLLLRLPVHPPGDRHESLRPGSVVTAFGALVTAICATSGLPSTVLLLGIVAIGVGIWHVQQTPLRIGTLPGRFRDSWR</sequence>
<evidence type="ECO:0000256" key="1">
    <source>
        <dbReference type="SAM" id="MobiDB-lite"/>
    </source>
</evidence>
<feature type="compositionally biased region" description="Gly residues" evidence="1">
    <location>
        <begin position="224"/>
        <end position="260"/>
    </location>
</feature>
<accession>A0A9X1SWC9</accession>
<feature type="region of interest" description="Disordered" evidence="1">
    <location>
        <begin position="84"/>
        <end position="329"/>
    </location>
</feature>
<evidence type="ECO:0000313" key="3">
    <source>
        <dbReference type="EMBL" id="MCD5314619.1"/>
    </source>
</evidence>
<keyword evidence="2" id="KW-0472">Membrane</keyword>
<feature type="transmembrane region" description="Helical" evidence="2">
    <location>
        <begin position="380"/>
        <end position="400"/>
    </location>
</feature>
<keyword evidence="4" id="KW-1185">Reference proteome</keyword>
<organism evidence="3 4">
    <name type="scientific">Kineosporia babensis</name>
    <dbReference type="NCBI Taxonomy" id="499548"/>
    <lineage>
        <taxon>Bacteria</taxon>
        <taxon>Bacillati</taxon>
        <taxon>Actinomycetota</taxon>
        <taxon>Actinomycetes</taxon>
        <taxon>Kineosporiales</taxon>
        <taxon>Kineosporiaceae</taxon>
        <taxon>Kineosporia</taxon>
    </lineage>
</organism>
<gene>
    <name evidence="3" type="ORF">LR394_27300</name>
</gene>
<evidence type="ECO:0000256" key="2">
    <source>
        <dbReference type="SAM" id="Phobius"/>
    </source>
</evidence>
<protein>
    <submittedName>
        <fullName evidence="3">Uncharacterized protein</fullName>
    </submittedName>
</protein>
<dbReference type="AlphaFoldDB" id="A0A9X1SWC9"/>